<dbReference type="AlphaFoldDB" id="A0A2W4T869"/>
<gene>
    <name evidence="6" type="primary">bamD</name>
    <name evidence="9" type="ORF">DM484_04615</name>
</gene>
<evidence type="ECO:0000313" key="9">
    <source>
        <dbReference type="EMBL" id="PZN83460.1"/>
    </source>
</evidence>
<feature type="domain" description="Outer membrane lipoprotein BamD-like" evidence="8">
    <location>
        <begin position="49"/>
        <end position="253"/>
    </location>
</feature>
<dbReference type="NCBIfam" id="TIGR03302">
    <property type="entry name" value="OM_YfiO"/>
    <property type="match status" value="1"/>
</dbReference>
<keyword evidence="7" id="KW-1133">Transmembrane helix</keyword>
<sequence>MINSTLTSRPKLLRLLALCMSFLLTSCSLLSWFDSKKGSHDDDEYINWTAQHFYQEAKKELMDGNYDKSVKLYEKLEARYPFDKLATQAQLEVAYAYYKKNESDSGLAAVDRFIKLNPTHPGVDYAHYLRGLINYNKGRTFVDRFLPTDSSQRDPGAAREGMRDFNELIAKFPNSKYTVDAKKRVAAMRNNLAMYEINVADFYMRRRAYLAAARRSNEVLEKYPRTQAIPKALKIMEEAYRKLEMDELANDAARVYALNYGEGAKEQSAAAEPELELTPAEKVWDFIGLDR</sequence>
<comment type="subunit">
    <text evidence="6">Part of the Bam complex.</text>
</comment>
<dbReference type="EMBL" id="QJPH01000187">
    <property type="protein sequence ID" value="PZN83460.1"/>
    <property type="molecule type" value="Genomic_DNA"/>
</dbReference>
<evidence type="ECO:0000256" key="5">
    <source>
        <dbReference type="ARBA" id="ARBA00023288"/>
    </source>
</evidence>
<accession>A0A2W4T869</accession>
<dbReference type="InterPro" id="IPR011990">
    <property type="entry name" value="TPR-like_helical_dom_sf"/>
</dbReference>
<evidence type="ECO:0000256" key="3">
    <source>
        <dbReference type="ARBA" id="ARBA00023139"/>
    </source>
</evidence>
<reference evidence="9 10" key="1">
    <citation type="journal article" date="2018" name="Aquat. Microb. Ecol.">
        <title>Gammaproteobacterial methanotrophs dominate.</title>
        <authorList>
            <person name="Rissanen A.J."/>
            <person name="Saarenheimo J."/>
            <person name="Tiirola M."/>
            <person name="Peura S."/>
            <person name="Aalto S.L."/>
            <person name="Karvinen A."/>
            <person name="Nykanen H."/>
        </authorList>
    </citation>
    <scope>NUCLEOTIDE SEQUENCE [LARGE SCALE GENOMIC DNA]</scope>
    <source>
        <strain evidence="9">AMbin10</strain>
    </source>
</reference>
<dbReference type="PANTHER" id="PTHR37423">
    <property type="entry name" value="SOLUBLE LYTIC MUREIN TRANSGLYCOSYLASE-RELATED"/>
    <property type="match status" value="1"/>
</dbReference>
<dbReference type="GO" id="GO:0051205">
    <property type="term" value="P:protein insertion into membrane"/>
    <property type="evidence" value="ECO:0007669"/>
    <property type="project" value="UniProtKB-UniRule"/>
</dbReference>
<dbReference type="InterPro" id="IPR017689">
    <property type="entry name" value="BamD"/>
</dbReference>
<evidence type="ECO:0000313" key="10">
    <source>
        <dbReference type="Proteomes" id="UP000249396"/>
    </source>
</evidence>
<dbReference type="CDD" id="cd15830">
    <property type="entry name" value="BamD"/>
    <property type="match status" value="1"/>
</dbReference>
<dbReference type="SUPFAM" id="SSF48452">
    <property type="entry name" value="TPR-like"/>
    <property type="match status" value="1"/>
</dbReference>
<keyword evidence="5" id="KW-0449">Lipoprotein</keyword>
<evidence type="ECO:0000256" key="7">
    <source>
        <dbReference type="SAM" id="Phobius"/>
    </source>
</evidence>
<name>A0A2W4T869_9GAMM</name>
<keyword evidence="1 6" id="KW-0732">Signal</keyword>
<evidence type="ECO:0000256" key="1">
    <source>
        <dbReference type="ARBA" id="ARBA00022729"/>
    </source>
</evidence>
<dbReference type="Proteomes" id="UP000249396">
    <property type="component" value="Unassembled WGS sequence"/>
</dbReference>
<evidence type="ECO:0000256" key="4">
    <source>
        <dbReference type="ARBA" id="ARBA00023237"/>
    </source>
</evidence>
<evidence type="ECO:0000256" key="6">
    <source>
        <dbReference type="HAMAP-Rule" id="MF_00922"/>
    </source>
</evidence>
<evidence type="ECO:0000256" key="2">
    <source>
        <dbReference type="ARBA" id="ARBA00023136"/>
    </source>
</evidence>
<dbReference type="Gene3D" id="1.25.40.10">
    <property type="entry name" value="Tetratricopeptide repeat domain"/>
    <property type="match status" value="1"/>
</dbReference>
<comment type="subcellular location">
    <subcellularLocation>
        <location evidence="6">Cell outer membrane</location>
    </subcellularLocation>
</comment>
<keyword evidence="2 6" id="KW-0472">Membrane</keyword>
<comment type="caution">
    <text evidence="9">The sequence shown here is derived from an EMBL/GenBank/DDBJ whole genome shotgun (WGS) entry which is preliminary data.</text>
</comment>
<dbReference type="GO" id="GO:0043165">
    <property type="term" value="P:Gram-negative-bacterium-type cell outer membrane assembly"/>
    <property type="evidence" value="ECO:0007669"/>
    <property type="project" value="UniProtKB-UniRule"/>
</dbReference>
<keyword evidence="4 6" id="KW-0998">Cell outer membrane</keyword>
<dbReference type="HAMAP" id="MF_00922">
    <property type="entry name" value="OM_assembly_BamD"/>
    <property type="match status" value="1"/>
</dbReference>
<comment type="function">
    <text evidence="6">Part of the outer membrane protein assembly complex, which is involved in assembly and insertion of beta-barrel proteins into the outer membrane.</text>
</comment>
<dbReference type="Pfam" id="PF13525">
    <property type="entry name" value="YfiO"/>
    <property type="match status" value="1"/>
</dbReference>
<proteinExistence type="inferred from homology"/>
<comment type="similarity">
    <text evidence="6">Belongs to the BamD family.</text>
</comment>
<evidence type="ECO:0000259" key="8">
    <source>
        <dbReference type="Pfam" id="PF13525"/>
    </source>
</evidence>
<keyword evidence="3" id="KW-0564">Palmitate</keyword>
<dbReference type="PANTHER" id="PTHR37423:SF1">
    <property type="entry name" value="OUTER MEMBRANE PROTEIN ASSEMBLY FACTOR BAMD"/>
    <property type="match status" value="1"/>
</dbReference>
<organism evidence="9 10">
    <name type="scientific">Candidatus Methylumidiphilus alinenensis</name>
    <dbReference type="NCBI Taxonomy" id="2202197"/>
    <lineage>
        <taxon>Bacteria</taxon>
        <taxon>Pseudomonadati</taxon>
        <taxon>Pseudomonadota</taxon>
        <taxon>Gammaproteobacteria</taxon>
        <taxon>Methylococcales</taxon>
        <taxon>Candidatus Methylumidiphilus</taxon>
    </lineage>
</organism>
<feature type="transmembrane region" description="Helical" evidence="7">
    <location>
        <begin position="12"/>
        <end position="33"/>
    </location>
</feature>
<keyword evidence="7" id="KW-0812">Transmembrane</keyword>
<protein>
    <recommendedName>
        <fullName evidence="6">Outer membrane protein assembly factor BamD</fullName>
    </recommendedName>
</protein>
<dbReference type="InterPro" id="IPR039565">
    <property type="entry name" value="BamD-like"/>
</dbReference>
<dbReference type="GO" id="GO:1990063">
    <property type="term" value="C:Bam protein complex"/>
    <property type="evidence" value="ECO:0007669"/>
    <property type="project" value="TreeGrafter"/>
</dbReference>